<dbReference type="InterPro" id="IPR017475">
    <property type="entry name" value="EPS_sugar_tfrase"/>
</dbReference>
<keyword evidence="3" id="KW-0808">Transferase</keyword>
<evidence type="ECO:0000256" key="5">
    <source>
        <dbReference type="ARBA" id="ARBA00022989"/>
    </source>
</evidence>
<evidence type="ECO:0000256" key="3">
    <source>
        <dbReference type="ARBA" id="ARBA00022679"/>
    </source>
</evidence>
<evidence type="ECO:0000256" key="2">
    <source>
        <dbReference type="ARBA" id="ARBA00006464"/>
    </source>
</evidence>
<protein>
    <submittedName>
        <fullName evidence="10">Exopolysaccharide biosynthesis polyprenyl glycosylphosphotransferase</fullName>
    </submittedName>
</protein>
<feature type="transmembrane region" description="Helical" evidence="8">
    <location>
        <begin position="294"/>
        <end position="318"/>
    </location>
</feature>
<feature type="domain" description="Bacterial sugar transferase" evidence="9">
    <location>
        <begin position="292"/>
        <end position="481"/>
    </location>
</feature>
<dbReference type="Pfam" id="PF13727">
    <property type="entry name" value="CoA_binding_3"/>
    <property type="match status" value="1"/>
</dbReference>
<keyword evidence="11" id="KW-1185">Reference proteome</keyword>
<dbReference type="NCBIfam" id="TIGR03025">
    <property type="entry name" value="EPS_sugtrans"/>
    <property type="match status" value="1"/>
</dbReference>
<keyword evidence="5 8" id="KW-1133">Transmembrane helix</keyword>
<evidence type="ECO:0000313" key="10">
    <source>
        <dbReference type="EMBL" id="MEV8466861.1"/>
    </source>
</evidence>
<evidence type="ECO:0000256" key="8">
    <source>
        <dbReference type="SAM" id="Phobius"/>
    </source>
</evidence>
<evidence type="ECO:0000256" key="1">
    <source>
        <dbReference type="ARBA" id="ARBA00004141"/>
    </source>
</evidence>
<dbReference type="InterPro" id="IPR003362">
    <property type="entry name" value="Bact_transf"/>
</dbReference>
<keyword evidence="7" id="KW-0270">Exopolysaccharide synthesis</keyword>
<feature type="transmembrane region" description="Helical" evidence="8">
    <location>
        <begin position="108"/>
        <end position="126"/>
    </location>
</feature>
<dbReference type="RefSeq" id="WP_366192648.1">
    <property type="nucleotide sequence ID" value="NZ_JBFBVU010000008.1"/>
</dbReference>
<evidence type="ECO:0000256" key="4">
    <source>
        <dbReference type="ARBA" id="ARBA00022692"/>
    </source>
</evidence>
<reference evidence="10 11" key="1">
    <citation type="submission" date="2024-07" db="EMBL/GenBank/DDBJ databases">
        <authorList>
            <person name="Kang M."/>
        </authorList>
    </citation>
    <scope>NUCLEOTIDE SEQUENCE [LARGE SCALE GENOMIC DNA]</scope>
    <source>
        <strain evidence="10 11">DFM31</strain>
    </source>
</reference>
<dbReference type="Proteomes" id="UP001553161">
    <property type="component" value="Unassembled WGS sequence"/>
</dbReference>
<dbReference type="Pfam" id="PF02397">
    <property type="entry name" value="Bac_transf"/>
    <property type="match status" value="1"/>
</dbReference>
<dbReference type="PANTHER" id="PTHR30576">
    <property type="entry name" value="COLANIC BIOSYNTHESIS UDP-GLUCOSE LIPID CARRIER TRANSFERASE"/>
    <property type="match status" value="1"/>
</dbReference>
<comment type="caution">
    <text evidence="10">The sequence shown here is derived from an EMBL/GenBank/DDBJ whole genome shotgun (WGS) entry which is preliminary data.</text>
</comment>
<dbReference type="EMBL" id="JBFBVU010000008">
    <property type="protein sequence ID" value="MEV8466861.1"/>
    <property type="molecule type" value="Genomic_DNA"/>
</dbReference>
<evidence type="ECO:0000259" key="9">
    <source>
        <dbReference type="Pfam" id="PF02397"/>
    </source>
</evidence>
<organism evidence="10 11">
    <name type="scientific">Meridianimarinicoccus marinus</name>
    <dbReference type="NCBI Taxonomy" id="3231483"/>
    <lineage>
        <taxon>Bacteria</taxon>
        <taxon>Pseudomonadati</taxon>
        <taxon>Pseudomonadota</taxon>
        <taxon>Alphaproteobacteria</taxon>
        <taxon>Rhodobacterales</taxon>
        <taxon>Paracoccaceae</taxon>
        <taxon>Meridianimarinicoccus</taxon>
    </lineage>
</organism>
<evidence type="ECO:0000256" key="6">
    <source>
        <dbReference type="ARBA" id="ARBA00023136"/>
    </source>
</evidence>
<feature type="transmembrane region" description="Helical" evidence="8">
    <location>
        <begin position="132"/>
        <end position="150"/>
    </location>
</feature>
<evidence type="ECO:0000313" key="11">
    <source>
        <dbReference type="Proteomes" id="UP001553161"/>
    </source>
</evidence>
<evidence type="ECO:0000256" key="7">
    <source>
        <dbReference type="ARBA" id="ARBA00023169"/>
    </source>
</evidence>
<feature type="transmembrane region" description="Helical" evidence="8">
    <location>
        <begin position="35"/>
        <end position="56"/>
    </location>
</feature>
<dbReference type="Gene3D" id="3.40.50.720">
    <property type="entry name" value="NAD(P)-binding Rossmann-like Domain"/>
    <property type="match status" value="1"/>
</dbReference>
<sequence length="487" mass="52947">MSRPELSIAPPPSEGLGAAAAQVARGLARPSLAPIRLAAIAAGVEGLVLSVTFWFVQYAATPGTQFHPGMAGLAGIGMAMLALGLTAAFGGFALRVMVNARRSLPRTLPGYLLALVAMGVAGLGHILPGGVFWAGLTAFGVVLVPLRYCLSLAADWAVASGLTARRAVLAGGGPEAERLVRGLSEKTGNEVRICGIFDDRTGKRAPDVVLDVPKIGSFDDLVQFCRMAEIDLIILCLPPTAEERIAQLLEKFRVLPVPVHLSAFSQDFSFADAPDGTALLPATFRAERRLAKRVFDLTLGASMLVCLAPVMLAVAVAIRLDSRGPIFFRQQRHGFNDSLIRVWKFRTMYADQCDARGSRIVTRGDPRVTRVGRILRKTSLDELPQLFNVLEGSLSLVGPRPHAVDARSSRQERFAQIVQGYSARHRLPPGITGWAQIHGWRGEVDDPESLRHRFAHDLFYIENWSLWLDLAILLRTPLSLLDTRRAY</sequence>
<accession>A0ABV3L5P5</accession>
<name>A0ABV3L5P5_9RHOB</name>
<proteinExistence type="inferred from homology"/>
<dbReference type="PANTHER" id="PTHR30576:SF0">
    <property type="entry name" value="UNDECAPRENYL-PHOSPHATE N-ACETYLGALACTOSAMINYL 1-PHOSPHATE TRANSFERASE-RELATED"/>
    <property type="match status" value="1"/>
</dbReference>
<comment type="subcellular location">
    <subcellularLocation>
        <location evidence="1">Membrane</location>
        <topology evidence="1">Multi-pass membrane protein</topology>
    </subcellularLocation>
</comment>
<gene>
    <name evidence="10" type="ORF">AB0T83_08735</name>
</gene>
<feature type="transmembrane region" description="Helical" evidence="8">
    <location>
        <begin position="76"/>
        <end position="96"/>
    </location>
</feature>
<comment type="similarity">
    <text evidence="2">Belongs to the bacterial sugar transferase family.</text>
</comment>
<keyword evidence="6 8" id="KW-0472">Membrane</keyword>
<keyword evidence="4 8" id="KW-0812">Transmembrane</keyword>